<organism evidence="2">
    <name type="scientific">Ditylum brightwellii</name>
    <dbReference type="NCBI Taxonomy" id="49249"/>
    <lineage>
        <taxon>Eukaryota</taxon>
        <taxon>Sar</taxon>
        <taxon>Stramenopiles</taxon>
        <taxon>Ochrophyta</taxon>
        <taxon>Bacillariophyta</taxon>
        <taxon>Mediophyceae</taxon>
        <taxon>Lithodesmiophycidae</taxon>
        <taxon>Lithodesmiales</taxon>
        <taxon>Lithodesmiaceae</taxon>
        <taxon>Ditylum</taxon>
    </lineage>
</organism>
<dbReference type="InterPro" id="IPR036273">
    <property type="entry name" value="CRAL/TRIO_N_dom_sf"/>
</dbReference>
<dbReference type="InterPro" id="IPR036865">
    <property type="entry name" value="CRAL-TRIO_dom_sf"/>
</dbReference>
<dbReference type="PANTHER" id="PTHR10174">
    <property type="entry name" value="ALPHA-TOCOPHEROL TRANSFER PROTEIN-RELATED"/>
    <property type="match status" value="1"/>
</dbReference>
<dbReference type="SMART" id="SM00516">
    <property type="entry name" value="SEC14"/>
    <property type="match status" value="1"/>
</dbReference>
<dbReference type="SUPFAM" id="SSF52087">
    <property type="entry name" value="CRAL/TRIO domain"/>
    <property type="match status" value="1"/>
</dbReference>
<dbReference type="EMBL" id="HBGN01038565">
    <property type="protein sequence ID" value="CAD9356736.1"/>
    <property type="molecule type" value="Transcribed_RNA"/>
</dbReference>
<feature type="domain" description="CRAL-TRIO" evidence="1">
    <location>
        <begin position="76"/>
        <end position="239"/>
    </location>
</feature>
<dbReference type="Pfam" id="PF00650">
    <property type="entry name" value="CRAL_TRIO"/>
    <property type="match status" value="1"/>
</dbReference>
<dbReference type="PANTHER" id="PTHR10174:SF229">
    <property type="entry name" value="CRAL-TRIO DOMAIN-CONTAINING PROTEIN"/>
    <property type="match status" value="1"/>
</dbReference>
<proteinExistence type="predicted"/>
<dbReference type="SUPFAM" id="SSF46938">
    <property type="entry name" value="CRAL/TRIO N-terminal domain"/>
    <property type="match status" value="1"/>
</dbReference>
<evidence type="ECO:0000259" key="1">
    <source>
        <dbReference type="PROSITE" id="PS50191"/>
    </source>
</evidence>
<dbReference type="CDD" id="cd00170">
    <property type="entry name" value="SEC14"/>
    <property type="match status" value="1"/>
</dbReference>
<gene>
    <name evidence="2" type="ORF">DBRI1063_LOCUS24651</name>
</gene>
<dbReference type="AlphaFoldDB" id="A0A7S2A3V0"/>
<dbReference type="PROSITE" id="PS50191">
    <property type="entry name" value="CRAL_TRIO"/>
    <property type="match status" value="1"/>
</dbReference>
<evidence type="ECO:0000313" key="2">
    <source>
        <dbReference type="EMBL" id="CAD9356736.1"/>
    </source>
</evidence>
<dbReference type="Gene3D" id="3.40.525.10">
    <property type="entry name" value="CRAL-TRIO lipid binding domain"/>
    <property type="match status" value="1"/>
</dbReference>
<sequence length="267" mass="30258">MDATTTSGVKEKALELLPALKEELGKEADGVDDTNLLKFLYWKQDVGRASERFRHHMTWRKGHGYSFDDPPLFVSKDPALKKVLESEVLVAPEGLVCKEGGSVLIGRLRNNDMSDGRTPVDVARMFFFVVDRVLQRESAKLHGVTIFHDLRGLSRNNIDIRIPKLIFKGLFGTIPIQIKAVYLLNAPGFFKAIFKVLSMAFPSKMRARIHFIDDISDIYEVIDKDSLFEEHGGKSDHDTAKWVANLAEQEKNEPIDSLYYCLQKTSD</sequence>
<name>A0A7S2A3V0_9STRA</name>
<protein>
    <recommendedName>
        <fullName evidence="1">CRAL-TRIO domain-containing protein</fullName>
    </recommendedName>
</protein>
<reference evidence="2" key="1">
    <citation type="submission" date="2021-01" db="EMBL/GenBank/DDBJ databases">
        <authorList>
            <person name="Corre E."/>
            <person name="Pelletier E."/>
            <person name="Niang G."/>
            <person name="Scheremetjew M."/>
            <person name="Finn R."/>
            <person name="Kale V."/>
            <person name="Holt S."/>
            <person name="Cochrane G."/>
            <person name="Meng A."/>
            <person name="Brown T."/>
            <person name="Cohen L."/>
        </authorList>
    </citation>
    <scope>NUCLEOTIDE SEQUENCE</scope>
    <source>
        <strain evidence="2">Pop2</strain>
    </source>
</reference>
<dbReference type="InterPro" id="IPR001251">
    <property type="entry name" value="CRAL-TRIO_dom"/>
</dbReference>
<accession>A0A7S2A3V0</accession>